<feature type="transmembrane region" description="Helical" evidence="6">
    <location>
        <begin position="210"/>
        <end position="232"/>
    </location>
</feature>
<name>A0AAW6IME3_BACOV</name>
<accession>A0AAW6IME3</accession>
<dbReference type="PANTHER" id="PTHR32322">
    <property type="entry name" value="INNER MEMBRANE TRANSPORTER"/>
    <property type="match status" value="1"/>
</dbReference>
<keyword evidence="4 6" id="KW-1133">Transmembrane helix</keyword>
<evidence type="ECO:0000256" key="1">
    <source>
        <dbReference type="ARBA" id="ARBA00004651"/>
    </source>
</evidence>
<evidence type="ECO:0000259" key="7">
    <source>
        <dbReference type="Pfam" id="PF00892"/>
    </source>
</evidence>
<dbReference type="InterPro" id="IPR037185">
    <property type="entry name" value="EmrE-like"/>
</dbReference>
<feature type="transmembrane region" description="Helical" evidence="6">
    <location>
        <begin position="37"/>
        <end position="54"/>
    </location>
</feature>
<feature type="transmembrane region" description="Helical" evidence="6">
    <location>
        <begin position="244"/>
        <end position="261"/>
    </location>
</feature>
<sequence length="291" mass="32622">MKQEYYHIVAILVVMVWGMTFISTKILIGHGLSPQDIFFFRFLLAYIGIWVVSPRQFFAQTLKDELYLFGAGISGGSLFFFLQNMALEITQVSNVSFIICTSPLLTMILTVIFFRVEKITKGFIYGLLGVGLVVFNGGIILKISPLGDLLSLLASLLWDFYSIIIQQVSSKYSPLFIIRKIFFYGIITILPTFLLRPIKLELSVLLDSAVLTNLLFLGIIASLVCYLLWNIVLRQLGTIRASNYLYLNPLATMVGAMCFLHERITPFALVGITLVLLGVYKATNSSVKGKK</sequence>
<feature type="transmembrane region" description="Helical" evidence="6">
    <location>
        <begin position="7"/>
        <end position="31"/>
    </location>
</feature>
<dbReference type="EMBL" id="JAQQPO010000018">
    <property type="protein sequence ID" value="MDC7959617.1"/>
    <property type="molecule type" value="Genomic_DNA"/>
</dbReference>
<dbReference type="AlphaFoldDB" id="A0AAW6IME3"/>
<dbReference type="Pfam" id="PF00892">
    <property type="entry name" value="EamA"/>
    <property type="match status" value="2"/>
</dbReference>
<feature type="transmembrane region" description="Helical" evidence="6">
    <location>
        <begin position="66"/>
        <end position="83"/>
    </location>
</feature>
<dbReference type="Proteomes" id="UP001215078">
    <property type="component" value="Unassembled WGS sequence"/>
</dbReference>
<reference evidence="8" key="1">
    <citation type="submission" date="2022-10" db="EMBL/GenBank/DDBJ databases">
        <title>Human gut microbiome strain richness.</title>
        <authorList>
            <person name="Chen-Liaw A."/>
        </authorList>
    </citation>
    <scope>NUCLEOTIDE SEQUENCE</scope>
    <source>
        <strain evidence="8">RTP21484st1_H8_RTP21484_190118</strain>
    </source>
</reference>
<comment type="subcellular location">
    <subcellularLocation>
        <location evidence="1">Cell membrane</location>
        <topology evidence="1">Multi-pass membrane protein</topology>
    </subcellularLocation>
</comment>
<evidence type="ECO:0000256" key="2">
    <source>
        <dbReference type="ARBA" id="ARBA00022475"/>
    </source>
</evidence>
<evidence type="ECO:0000256" key="6">
    <source>
        <dbReference type="SAM" id="Phobius"/>
    </source>
</evidence>
<feature type="transmembrane region" description="Helical" evidence="6">
    <location>
        <begin position="149"/>
        <end position="169"/>
    </location>
</feature>
<dbReference type="RefSeq" id="WP_270601114.1">
    <property type="nucleotide sequence ID" value="NZ_JAQFDJ010000044.1"/>
</dbReference>
<proteinExistence type="predicted"/>
<dbReference type="PANTHER" id="PTHR32322:SF18">
    <property type="entry name" value="S-ADENOSYLMETHIONINE_S-ADENOSYLHOMOCYSTEINE TRANSPORTER"/>
    <property type="match status" value="1"/>
</dbReference>
<evidence type="ECO:0000256" key="5">
    <source>
        <dbReference type="ARBA" id="ARBA00023136"/>
    </source>
</evidence>
<dbReference type="GO" id="GO:0005886">
    <property type="term" value="C:plasma membrane"/>
    <property type="evidence" value="ECO:0007669"/>
    <property type="project" value="UniProtKB-SubCell"/>
</dbReference>
<feature type="domain" description="EamA" evidence="7">
    <location>
        <begin position="146"/>
        <end position="280"/>
    </location>
</feature>
<evidence type="ECO:0000256" key="3">
    <source>
        <dbReference type="ARBA" id="ARBA00022692"/>
    </source>
</evidence>
<comment type="caution">
    <text evidence="8">The sequence shown here is derived from an EMBL/GenBank/DDBJ whole genome shotgun (WGS) entry which is preliminary data.</text>
</comment>
<organism evidence="8 9">
    <name type="scientific">Bacteroides ovatus</name>
    <dbReference type="NCBI Taxonomy" id="28116"/>
    <lineage>
        <taxon>Bacteria</taxon>
        <taxon>Pseudomonadati</taxon>
        <taxon>Bacteroidota</taxon>
        <taxon>Bacteroidia</taxon>
        <taxon>Bacteroidales</taxon>
        <taxon>Bacteroidaceae</taxon>
        <taxon>Bacteroides</taxon>
    </lineage>
</organism>
<protein>
    <submittedName>
        <fullName evidence="8">DMT family transporter</fullName>
    </submittedName>
</protein>
<keyword evidence="2" id="KW-1003">Cell membrane</keyword>
<feature type="domain" description="EamA" evidence="7">
    <location>
        <begin position="7"/>
        <end position="131"/>
    </location>
</feature>
<keyword evidence="3 6" id="KW-0812">Transmembrane</keyword>
<dbReference type="InterPro" id="IPR000620">
    <property type="entry name" value="EamA_dom"/>
</dbReference>
<feature type="transmembrane region" description="Helical" evidence="6">
    <location>
        <begin position="123"/>
        <end position="143"/>
    </location>
</feature>
<keyword evidence="5 6" id="KW-0472">Membrane</keyword>
<evidence type="ECO:0000256" key="4">
    <source>
        <dbReference type="ARBA" id="ARBA00022989"/>
    </source>
</evidence>
<feature type="transmembrane region" description="Helical" evidence="6">
    <location>
        <begin position="95"/>
        <end position="116"/>
    </location>
</feature>
<dbReference type="SUPFAM" id="SSF103481">
    <property type="entry name" value="Multidrug resistance efflux transporter EmrE"/>
    <property type="match status" value="2"/>
</dbReference>
<dbReference type="InterPro" id="IPR050638">
    <property type="entry name" value="AA-Vitamin_Transporters"/>
</dbReference>
<gene>
    <name evidence="8" type="ORF">PQ628_15530</name>
</gene>
<feature type="transmembrane region" description="Helical" evidence="6">
    <location>
        <begin position="267"/>
        <end position="283"/>
    </location>
</feature>
<evidence type="ECO:0000313" key="9">
    <source>
        <dbReference type="Proteomes" id="UP001215078"/>
    </source>
</evidence>
<evidence type="ECO:0000313" key="8">
    <source>
        <dbReference type="EMBL" id="MDC7959617.1"/>
    </source>
</evidence>
<feature type="transmembrane region" description="Helical" evidence="6">
    <location>
        <begin position="181"/>
        <end position="198"/>
    </location>
</feature>